<dbReference type="EMBL" id="CAJSLV010000058">
    <property type="protein sequence ID" value="CAG6394757.1"/>
    <property type="molecule type" value="Genomic_DNA"/>
</dbReference>
<organism evidence="2 3">
    <name type="scientific">Actinacidiphila cocklensis</name>
    <dbReference type="NCBI Taxonomy" id="887465"/>
    <lineage>
        <taxon>Bacteria</taxon>
        <taxon>Bacillati</taxon>
        <taxon>Actinomycetota</taxon>
        <taxon>Actinomycetes</taxon>
        <taxon>Kitasatosporales</taxon>
        <taxon>Streptomycetaceae</taxon>
        <taxon>Actinacidiphila</taxon>
    </lineage>
</organism>
<evidence type="ECO:0000256" key="1">
    <source>
        <dbReference type="SAM" id="MobiDB-lite"/>
    </source>
</evidence>
<protein>
    <submittedName>
        <fullName evidence="2">Uncharacterized protein</fullName>
    </submittedName>
</protein>
<evidence type="ECO:0000313" key="2">
    <source>
        <dbReference type="EMBL" id="CAG6394757.1"/>
    </source>
</evidence>
<keyword evidence="3" id="KW-1185">Reference proteome</keyword>
<accession>A0A9W4GTK8</accession>
<name>A0A9W4GTK8_9ACTN</name>
<comment type="caution">
    <text evidence="2">The sequence shown here is derived from an EMBL/GenBank/DDBJ whole genome shotgun (WGS) entry which is preliminary data.</text>
</comment>
<proteinExistence type="predicted"/>
<dbReference type="AlphaFoldDB" id="A0A9W4GTK8"/>
<dbReference type="Proteomes" id="UP001152519">
    <property type="component" value="Unassembled WGS sequence"/>
</dbReference>
<reference evidence="2" key="1">
    <citation type="submission" date="2021-05" db="EMBL/GenBank/DDBJ databases">
        <authorList>
            <person name="Arsene-Ploetze F."/>
        </authorList>
    </citation>
    <scope>NUCLEOTIDE SEQUENCE</scope>
    <source>
        <strain evidence="2">DSM 42138</strain>
    </source>
</reference>
<evidence type="ECO:0000313" key="3">
    <source>
        <dbReference type="Proteomes" id="UP001152519"/>
    </source>
</evidence>
<sequence length="20" mass="2356">MHMTEGRGWVISFPNGSHRR</sequence>
<feature type="region of interest" description="Disordered" evidence="1">
    <location>
        <begin position="1"/>
        <end position="20"/>
    </location>
</feature>
<gene>
    <name evidence="2" type="ORF">SCOCK_290093</name>
</gene>